<dbReference type="PANTHER" id="PTHR24384">
    <property type="entry name" value="FINGER PUTATIVE TRANSCRIPTION FACTOR FAMILY-RELATED"/>
    <property type="match status" value="1"/>
</dbReference>
<dbReference type="FunFam" id="3.30.160.60:FF:002343">
    <property type="entry name" value="Zinc finger protein 33A"/>
    <property type="match status" value="1"/>
</dbReference>
<dbReference type="Gene3D" id="6.10.140.140">
    <property type="match status" value="1"/>
</dbReference>
<protein>
    <submittedName>
        <fullName evidence="17">Zinc finger protein 12-like</fullName>
    </submittedName>
</protein>
<dbReference type="GO" id="GO:0000978">
    <property type="term" value="F:RNA polymerase II cis-regulatory region sequence-specific DNA binding"/>
    <property type="evidence" value="ECO:0007669"/>
    <property type="project" value="TreeGrafter"/>
</dbReference>
<feature type="region of interest" description="Disordered" evidence="14">
    <location>
        <begin position="166"/>
        <end position="254"/>
    </location>
</feature>
<feature type="compositionally biased region" description="Polar residues" evidence="14">
    <location>
        <begin position="207"/>
        <end position="217"/>
    </location>
</feature>
<keyword evidence="12" id="KW-0539">Nucleus</keyword>
<comment type="similarity">
    <text evidence="2">Belongs to the krueppel C2H2-type zinc-finger protein family.</text>
</comment>
<dbReference type="PANTHER" id="PTHR24384:SF189">
    <property type="entry name" value="C2H2-TYPE DOMAIN-CONTAINING PROTEIN-RELATED"/>
    <property type="match status" value="1"/>
</dbReference>
<feature type="domain" description="C2H2-type" evidence="15">
    <location>
        <begin position="419"/>
        <end position="446"/>
    </location>
</feature>
<dbReference type="Pfam" id="PF00096">
    <property type="entry name" value="zf-C2H2"/>
    <property type="match status" value="3"/>
</dbReference>
<keyword evidence="18" id="KW-1185">Reference proteome</keyword>
<feature type="domain" description="C2H2-type" evidence="15">
    <location>
        <begin position="535"/>
        <end position="562"/>
    </location>
</feature>
<dbReference type="SMART" id="SM00355">
    <property type="entry name" value="ZnF_C2H2"/>
    <property type="match status" value="6"/>
</dbReference>
<dbReference type="GO" id="GO:0008270">
    <property type="term" value="F:zinc ion binding"/>
    <property type="evidence" value="ECO:0007669"/>
    <property type="project" value="UniProtKB-KW"/>
</dbReference>
<evidence type="ECO:0000256" key="2">
    <source>
        <dbReference type="ARBA" id="ARBA00006991"/>
    </source>
</evidence>
<evidence type="ECO:0000259" key="16">
    <source>
        <dbReference type="PROSITE" id="PS50805"/>
    </source>
</evidence>
<proteinExistence type="inferred from homology"/>
<comment type="subcellular location">
    <subcellularLocation>
        <location evidence="1">Nucleus</location>
    </subcellularLocation>
</comment>
<dbReference type="PROSITE" id="PS00028">
    <property type="entry name" value="ZINC_FINGER_C2H2_1"/>
    <property type="match status" value="4"/>
</dbReference>
<keyword evidence="8" id="KW-0832">Ubl conjugation</keyword>
<name>A0A151N9P1_ALLMI</name>
<dbReference type="GO" id="GO:0000981">
    <property type="term" value="F:DNA-binding transcription factor activity, RNA polymerase II-specific"/>
    <property type="evidence" value="ECO:0007669"/>
    <property type="project" value="TreeGrafter"/>
</dbReference>
<feature type="domain" description="C2H2-type" evidence="15">
    <location>
        <begin position="364"/>
        <end position="391"/>
    </location>
</feature>
<keyword evidence="5" id="KW-0677">Repeat</keyword>
<feature type="compositionally biased region" description="Basic and acidic residues" evidence="14">
    <location>
        <begin position="381"/>
        <end position="392"/>
    </location>
</feature>
<dbReference type="PROSITE" id="PS50157">
    <property type="entry name" value="ZINC_FINGER_C2H2_2"/>
    <property type="match status" value="5"/>
</dbReference>
<keyword evidence="9" id="KW-0805">Transcription regulation</keyword>
<dbReference type="SUPFAM" id="SSF109640">
    <property type="entry name" value="KRAB domain (Kruppel-associated box)"/>
    <property type="match status" value="1"/>
</dbReference>
<reference evidence="17 18" key="1">
    <citation type="journal article" date="2012" name="Genome Biol.">
        <title>Sequencing three crocodilian genomes to illuminate the evolution of archosaurs and amniotes.</title>
        <authorList>
            <person name="St John J.A."/>
            <person name="Braun E.L."/>
            <person name="Isberg S.R."/>
            <person name="Miles L.G."/>
            <person name="Chong A.Y."/>
            <person name="Gongora J."/>
            <person name="Dalzell P."/>
            <person name="Moran C."/>
            <person name="Bed'hom B."/>
            <person name="Abzhanov A."/>
            <person name="Burgess S.C."/>
            <person name="Cooksey A.M."/>
            <person name="Castoe T.A."/>
            <person name="Crawford N.G."/>
            <person name="Densmore L.D."/>
            <person name="Drew J.C."/>
            <person name="Edwards S.V."/>
            <person name="Faircloth B.C."/>
            <person name="Fujita M.K."/>
            <person name="Greenwold M.J."/>
            <person name="Hoffmann F.G."/>
            <person name="Howard J.M."/>
            <person name="Iguchi T."/>
            <person name="Janes D.E."/>
            <person name="Khan S.Y."/>
            <person name="Kohno S."/>
            <person name="de Koning A.J."/>
            <person name="Lance S.L."/>
            <person name="McCarthy F.M."/>
            <person name="McCormack J.E."/>
            <person name="Merchant M.E."/>
            <person name="Peterson D.G."/>
            <person name="Pollock D.D."/>
            <person name="Pourmand N."/>
            <person name="Raney B.J."/>
            <person name="Roessler K.A."/>
            <person name="Sanford J.R."/>
            <person name="Sawyer R.H."/>
            <person name="Schmidt C.J."/>
            <person name="Triplett E.W."/>
            <person name="Tuberville T.D."/>
            <person name="Venegas-Anaya M."/>
            <person name="Howard J.T."/>
            <person name="Jarvis E.D."/>
            <person name="Guillette L.J.Jr."/>
            <person name="Glenn T.C."/>
            <person name="Green R.E."/>
            <person name="Ray D.A."/>
        </authorList>
    </citation>
    <scope>NUCLEOTIDE SEQUENCE [LARGE SCALE GENOMIC DNA]</scope>
    <source>
        <strain evidence="17">KSC_2009_1</strain>
    </source>
</reference>
<dbReference type="FunFam" id="3.30.160.60:FF:000321">
    <property type="entry name" value="myeloid zinc finger 1 isoform X1"/>
    <property type="match status" value="1"/>
</dbReference>
<keyword evidence="7" id="KW-0862">Zinc</keyword>
<evidence type="ECO:0000256" key="7">
    <source>
        <dbReference type="ARBA" id="ARBA00022833"/>
    </source>
</evidence>
<keyword evidence="10" id="KW-0238">DNA-binding</keyword>
<dbReference type="eggNOG" id="KOG1721">
    <property type="taxonomic scope" value="Eukaryota"/>
</dbReference>
<organism evidence="17 18">
    <name type="scientific">Alligator mississippiensis</name>
    <name type="common">American alligator</name>
    <dbReference type="NCBI Taxonomy" id="8496"/>
    <lineage>
        <taxon>Eukaryota</taxon>
        <taxon>Metazoa</taxon>
        <taxon>Chordata</taxon>
        <taxon>Craniata</taxon>
        <taxon>Vertebrata</taxon>
        <taxon>Euteleostomi</taxon>
        <taxon>Archelosauria</taxon>
        <taxon>Archosauria</taxon>
        <taxon>Crocodylia</taxon>
        <taxon>Alligatoridae</taxon>
        <taxon>Alligatorinae</taxon>
        <taxon>Alligator</taxon>
    </lineage>
</organism>
<dbReference type="SUPFAM" id="SSF57667">
    <property type="entry name" value="beta-beta-alpha zinc fingers"/>
    <property type="match status" value="4"/>
</dbReference>
<sequence length="624" mass="69492">MFSKEICPGWLRGRRAVADCHGSRGVPVSFEDISVSFEDISVSFARGEWEMLAEWQRELYWDVMVESYETLVSLGCDAPKPKILLLMEEKGKPYAEDAAERAGRDLDCASAVSECLHRSGKVKLEDHEVEIRVHENRYLSAKDRPNLQGLERRAVCVEAQVHSASRPALGEAHGDEPAFSGKCQTKPRGEMEVPVDSSPPQDGSFWRQVQVNTSSPQDPCCPVKEETEDGGYGVGPRDSKEEPESPLGSEGSCPWLGTADSPRSCAGAGPCRADEDPSVFVYKTETIGDLEVHVVEEALPGEDSESRGAGWRACSTDQRCPEPAQAWWEPGGERPFHCGRCGNAFRRRSHLTEHLRTHTGEKPYSCSLCAKRFGRRSTLNKHQETHAKEQPREATAGQPTGPGDPRPRCPQTRSADKAYPCRRCHKSFSTRAYAARHERAHLEEKPLAHPLCPERFGGELGQPHAADKPFPCGLFSRRSTLNKHQETHAKTPGVQCEASPGGGKLLCPLMQGNSHGSLARGTKEELAVPGGDRPYHCSLCEKRFRLRSALSKHERAEAARRLPRCPQGLRSPRVPWWRQRGDFIKHYGFHTGERPYPCPCCARSFRKQSHLTEHLRIHTGEKPV</sequence>
<dbReference type="PROSITE" id="PS50805">
    <property type="entry name" value="KRAB"/>
    <property type="match status" value="1"/>
</dbReference>
<accession>A0A151N9P1</accession>
<dbReference type="Proteomes" id="UP000050525">
    <property type="component" value="Unassembled WGS sequence"/>
</dbReference>
<keyword evidence="3" id="KW-1017">Isopeptide bond</keyword>
<evidence type="ECO:0000256" key="13">
    <source>
        <dbReference type="PROSITE-ProRule" id="PRU00042"/>
    </source>
</evidence>
<feature type="domain" description="C2H2-type" evidence="15">
    <location>
        <begin position="596"/>
        <end position="623"/>
    </location>
</feature>
<evidence type="ECO:0000313" key="18">
    <source>
        <dbReference type="Proteomes" id="UP000050525"/>
    </source>
</evidence>
<dbReference type="SMART" id="SM00349">
    <property type="entry name" value="KRAB"/>
    <property type="match status" value="1"/>
</dbReference>
<comment type="caution">
    <text evidence="17">The sequence shown here is derived from an EMBL/GenBank/DDBJ whole genome shotgun (WGS) entry which is preliminary data.</text>
</comment>
<dbReference type="InterPro" id="IPR050752">
    <property type="entry name" value="C2H2-ZF_domain"/>
</dbReference>
<feature type="domain" description="C2H2-type" evidence="15">
    <location>
        <begin position="336"/>
        <end position="363"/>
    </location>
</feature>
<evidence type="ECO:0000256" key="9">
    <source>
        <dbReference type="ARBA" id="ARBA00023015"/>
    </source>
</evidence>
<dbReference type="Pfam" id="PF01352">
    <property type="entry name" value="KRAB"/>
    <property type="match status" value="1"/>
</dbReference>
<feature type="region of interest" description="Disordered" evidence="14">
    <location>
        <begin position="377"/>
        <end position="414"/>
    </location>
</feature>
<dbReference type="CDD" id="cd07765">
    <property type="entry name" value="KRAB_A-box"/>
    <property type="match status" value="1"/>
</dbReference>
<evidence type="ECO:0000256" key="6">
    <source>
        <dbReference type="ARBA" id="ARBA00022771"/>
    </source>
</evidence>
<keyword evidence="11" id="KW-0804">Transcription</keyword>
<dbReference type="Gene3D" id="3.30.160.60">
    <property type="entry name" value="Classic Zinc Finger"/>
    <property type="match status" value="5"/>
</dbReference>
<evidence type="ECO:0000256" key="12">
    <source>
        <dbReference type="ARBA" id="ARBA00023242"/>
    </source>
</evidence>
<dbReference type="FunFam" id="3.30.160.60:FF:000557">
    <property type="entry name" value="zinc finger and SCAN domain-containing protein 29"/>
    <property type="match status" value="1"/>
</dbReference>
<evidence type="ECO:0000256" key="14">
    <source>
        <dbReference type="SAM" id="MobiDB-lite"/>
    </source>
</evidence>
<evidence type="ECO:0000256" key="5">
    <source>
        <dbReference type="ARBA" id="ARBA00022737"/>
    </source>
</evidence>
<evidence type="ECO:0000256" key="4">
    <source>
        <dbReference type="ARBA" id="ARBA00022723"/>
    </source>
</evidence>
<feature type="domain" description="KRAB" evidence="16">
    <location>
        <begin position="35"/>
        <end position="106"/>
    </location>
</feature>
<dbReference type="FunFam" id="3.30.160.60:FF:000446">
    <property type="entry name" value="Zinc finger protein"/>
    <property type="match status" value="1"/>
</dbReference>
<dbReference type="InterPro" id="IPR013087">
    <property type="entry name" value="Znf_C2H2_type"/>
</dbReference>
<keyword evidence="6 13" id="KW-0863">Zinc-finger</keyword>
<dbReference type="AlphaFoldDB" id="A0A151N9P1"/>
<evidence type="ECO:0000256" key="8">
    <source>
        <dbReference type="ARBA" id="ARBA00022843"/>
    </source>
</evidence>
<dbReference type="GO" id="GO:0005634">
    <property type="term" value="C:nucleus"/>
    <property type="evidence" value="ECO:0007669"/>
    <property type="project" value="UniProtKB-SubCell"/>
</dbReference>
<gene>
    <name evidence="17" type="ORF">Y1Q_0002518</name>
</gene>
<keyword evidence="4" id="KW-0479">Metal-binding</keyword>
<evidence type="ECO:0000256" key="3">
    <source>
        <dbReference type="ARBA" id="ARBA00022499"/>
    </source>
</evidence>
<dbReference type="InterPro" id="IPR036051">
    <property type="entry name" value="KRAB_dom_sf"/>
</dbReference>
<dbReference type="EMBL" id="AKHW03003759">
    <property type="protein sequence ID" value="KYO33309.1"/>
    <property type="molecule type" value="Genomic_DNA"/>
</dbReference>
<dbReference type="InterPro" id="IPR036236">
    <property type="entry name" value="Znf_C2H2_sf"/>
</dbReference>
<evidence type="ECO:0000313" key="17">
    <source>
        <dbReference type="EMBL" id="KYO33309.1"/>
    </source>
</evidence>
<evidence type="ECO:0000256" key="10">
    <source>
        <dbReference type="ARBA" id="ARBA00023125"/>
    </source>
</evidence>
<evidence type="ECO:0000259" key="15">
    <source>
        <dbReference type="PROSITE" id="PS50157"/>
    </source>
</evidence>
<evidence type="ECO:0000256" key="1">
    <source>
        <dbReference type="ARBA" id="ARBA00004123"/>
    </source>
</evidence>
<dbReference type="InterPro" id="IPR001909">
    <property type="entry name" value="KRAB"/>
</dbReference>
<evidence type="ECO:0000256" key="11">
    <source>
        <dbReference type="ARBA" id="ARBA00023163"/>
    </source>
</evidence>